<feature type="compositionally biased region" description="Polar residues" evidence="8">
    <location>
        <begin position="714"/>
        <end position="734"/>
    </location>
</feature>
<dbReference type="PROSITE" id="PS00211">
    <property type="entry name" value="ABC_TRANSPORTER_1"/>
    <property type="match status" value="2"/>
</dbReference>
<dbReference type="InterPro" id="IPR036640">
    <property type="entry name" value="ABC1_TM_sf"/>
</dbReference>
<evidence type="ECO:0000256" key="7">
    <source>
        <dbReference type="ARBA" id="ARBA00023136"/>
    </source>
</evidence>
<feature type="transmembrane region" description="Helical" evidence="9">
    <location>
        <begin position="916"/>
        <end position="936"/>
    </location>
</feature>
<dbReference type="SUPFAM" id="SSF90123">
    <property type="entry name" value="ABC transporter transmembrane region"/>
    <property type="match status" value="2"/>
</dbReference>
<evidence type="ECO:0000313" key="13">
    <source>
        <dbReference type="Proteomes" id="UP000812966"/>
    </source>
</evidence>
<dbReference type="InterPro" id="IPR003439">
    <property type="entry name" value="ABC_transporter-like_ATP-bd"/>
</dbReference>
<evidence type="ECO:0000256" key="5">
    <source>
        <dbReference type="ARBA" id="ARBA00022840"/>
    </source>
</evidence>
<dbReference type="CDD" id="cd18578">
    <property type="entry name" value="ABC_6TM_Pgp_ABCB1_D2_like"/>
    <property type="match status" value="1"/>
</dbReference>
<keyword evidence="5" id="KW-0067">ATP-binding</keyword>
<dbReference type="SUPFAM" id="SSF52540">
    <property type="entry name" value="P-loop containing nucleoside triphosphate hydrolases"/>
    <property type="match status" value="2"/>
</dbReference>
<evidence type="ECO:0000256" key="1">
    <source>
        <dbReference type="ARBA" id="ARBA00004141"/>
    </source>
</evidence>
<evidence type="ECO:0000256" key="6">
    <source>
        <dbReference type="ARBA" id="ARBA00022989"/>
    </source>
</evidence>
<evidence type="ECO:0000256" key="9">
    <source>
        <dbReference type="SAM" id="Phobius"/>
    </source>
</evidence>
<dbReference type="PROSITE" id="PS50929">
    <property type="entry name" value="ABC_TM1F"/>
    <property type="match status" value="2"/>
</dbReference>
<gene>
    <name evidence="12" type="ORF">FFLO_03696</name>
</gene>
<feature type="region of interest" description="Disordered" evidence="8">
    <location>
        <begin position="1"/>
        <end position="45"/>
    </location>
</feature>
<dbReference type="GO" id="GO:0005524">
    <property type="term" value="F:ATP binding"/>
    <property type="evidence" value="ECO:0007669"/>
    <property type="project" value="UniProtKB-KW"/>
</dbReference>
<feature type="transmembrane region" description="Helical" evidence="9">
    <location>
        <begin position="117"/>
        <end position="145"/>
    </location>
</feature>
<evidence type="ECO:0000313" key="12">
    <source>
        <dbReference type="EMBL" id="KAG7532228.1"/>
    </source>
</evidence>
<dbReference type="InterPro" id="IPR017871">
    <property type="entry name" value="ABC_transporter-like_CS"/>
</dbReference>
<feature type="transmembrane region" description="Helical" evidence="9">
    <location>
        <begin position="70"/>
        <end position="97"/>
    </location>
</feature>
<dbReference type="InterPro" id="IPR027417">
    <property type="entry name" value="P-loop_NTPase"/>
</dbReference>
<accession>A0A8K0JQJ4</accession>
<evidence type="ECO:0000256" key="2">
    <source>
        <dbReference type="ARBA" id="ARBA00007577"/>
    </source>
</evidence>
<dbReference type="Gene3D" id="1.20.1560.10">
    <property type="entry name" value="ABC transporter type 1, transmembrane domain"/>
    <property type="match status" value="1"/>
</dbReference>
<evidence type="ECO:0008006" key="14">
    <source>
        <dbReference type="Google" id="ProtNLM"/>
    </source>
</evidence>
<feature type="domain" description="ABC transmembrane type-1" evidence="11">
    <location>
        <begin position="769"/>
        <end position="1056"/>
    </location>
</feature>
<keyword evidence="7 9" id="KW-0472">Membrane</keyword>
<evidence type="ECO:0000259" key="10">
    <source>
        <dbReference type="PROSITE" id="PS50893"/>
    </source>
</evidence>
<dbReference type="PROSITE" id="PS50893">
    <property type="entry name" value="ABC_TRANSPORTER_2"/>
    <property type="match status" value="2"/>
</dbReference>
<dbReference type="GO" id="GO:0005743">
    <property type="term" value="C:mitochondrial inner membrane"/>
    <property type="evidence" value="ECO:0007669"/>
    <property type="project" value="TreeGrafter"/>
</dbReference>
<feature type="transmembrane region" description="Helical" evidence="9">
    <location>
        <begin position="888"/>
        <end position="910"/>
    </location>
</feature>
<feature type="region of interest" description="Disordered" evidence="8">
    <location>
        <begin position="473"/>
        <end position="500"/>
    </location>
</feature>
<dbReference type="Gene3D" id="3.40.50.300">
    <property type="entry name" value="P-loop containing nucleotide triphosphate hydrolases"/>
    <property type="match status" value="2"/>
</dbReference>
<evidence type="ECO:0000259" key="11">
    <source>
        <dbReference type="PROSITE" id="PS50929"/>
    </source>
</evidence>
<protein>
    <recommendedName>
        <fullName evidence="14">ABC transporter</fullName>
    </recommendedName>
</protein>
<evidence type="ECO:0000256" key="3">
    <source>
        <dbReference type="ARBA" id="ARBA00022692"/>
    </source>
</evidence>
<organism evidence="12 13">
    <name type="scientific">Filobasidium floriforme</name>
    <dbReference type="NCBI Taxonomy" id="5210"/>
    <lineage>
        <taxon>Eukaryota</taxon>
        <taxon>Fungi</taxon>
        <taxon>Dikarya</taxon>
        <taxon>Basidiomycota</taxon>
        <taxon>Agaricomycotina</taxon>
        <taxon>Tremellomycetes</taxon>
        <taxon>Filobasidiales</taxon>
        <taxon>Filobasidiaceae</taxon>
        <taxon>Filobasidium</taxon>
    </lineage>
</organism>
<feature type="compositionally biased region" description="Basic and acidic residues" evidence="8">
    <location>
        <begin position="483"/>
        <end position="498"/>
    </location>
</feature>
<feature type="domain" description="ABC transmembrane type-1" evidence="11">
    <location>
        <begin position="74"/>
        <end position="361"/>
    </location>
</feature>
<feature type="transmembrane region" description="Helical" evidence="9">
    <location>
        <begin position="194"/>
        <end position="213"/>
    </location>
</feature>
<dbReference type="Pfam" id="PF00005">
    <property type="entry name" value="ABC_tran"/>
    <property type="match status" value="2"/>
</dbReference>
<feature type="transmembrane region" description="Helical" evidence="9">
    <location>
        <begin position="989"/>
        <end position="1015"/>
    </location>
</feature>
<comment type="subcellular location">
    <subcellularLocation>
        <location evidence="1">Membrane</location>
        <topology evidence="1">Multi-pass membrane protein</topology>
    </subcellularLocation>
</comment>
<proteinExistence type="inferred from homology"/>
<comment type="similarity">
    <text evidence="2">Belongs to the ABC transporter superfamily. ABCB family. Multidrug resistance exporter (TC 3.A.1.201) subfamily.</text>
</comment>
<dbReference type="GO" id="GO:0090374">
    <property type="term" value="P:oligopeptide export from mitochondrion"/>
    <property type="evidence" value="ECO:0007669"/>
    <property type="project" value="TreeGrafter"/>
</dbReference>
<feature type="transmembrane region" description="Helical" evidence="9">
    <location>
        <begin position="766"/>
        <end position="788"/>
    </location>
</feature>
<dbReference type="FunFam" id="3.40.50.300:FF:000913">
    <property type="entry name" value="ABC multidrug transporter SitT"/>
    <property type="match status" value="1"/>
</dbReference>
<feature type="region of interest" description="Disordered" evidence="8">
    <location>
        <begin position="714"/>
        <end position="740"/>
    </location>
</feature>
<dbReference type="PANTHER" id="PTHR43394:SF18">
    <property type="entry name" value="ABC TRANSPORTER B FAMILY MEMBER 11-LIKE"/>
    <property type="match status" value="1"/>
</dbReference>
<dbReference type="CDD" id="cd18577">
    <property type="entry name" value="ABC_6TM_Pgp_ABCB1_D1_like"/>
    <property type="match status" value="1"/>
</dbReference>
<feature type="transmembrane region" description="Helical" evidence="9">
    <location>
        <begin position="219"/>
        <end position="240"/>
    </location>
</feature>
<feature type="compositionally biased region" description="Basic residues" evidence="8">
    <location>
        <begin position="31"/>
        <end position="41"/>
    </location>
</feature>
<feature type="transmembrane region" description="Helical" evidence="9">
    <location>
        <begin position="814"/>
        <end position="837"/>
    </location>
</feature>
<keyword evidence="13" id="KW-1185">Reference proteome</keyword>
<name>A0A8K0JQJ4_9TREE</name>
<dbReference type="PANTHER" id="PTHR43394">
    <property type="entry name" value="ATP-DEPENDENT PERMEASE MDL1, MITOCHONDRIAL"/>
    <property type="match status" value="1"/>
</dbReference>
<reference evidence="12" key="1">
    <citation type="submission" date="2020-04" db="EMBL/GenBank/DDBJ databases">
        <title>Analysis of mating type loci in Filobasidium floriforme.</title>
        <authorList>
            <person name="Nowrousian M."/>
        </authorList>
    </citation>
    <scope>NUCLEOTIDE SEQUENCE</scope>
    <source>
        <strain evidence="12">CBS 6242</strain>
    </source>
</reference>
<evidence type="ECO:0000256" key="4">
    <source>
        <dbReference type="ARBA" id="ARBA00022741"/>
    </source>
</evidence>
<keyword evidence="3 9" id="KW-0812">Transmembrane</keyword>
<dbReference type="Proteomes" id="UP000812966">
    <property type="component" value="Unassembled WGS sequence"/>
</dbReference>
<dbReference type="SMART" id="SM00382">
    <property type="entry name" value="AAA"/>
    <property type="match status" value="2"/>
</dbReference>
<dbReference type="InterPro" id="IPR011527">
    <property type="entry name" value="ABC1_TM_dom"/>
</dbReference>
<dbReference type="EMBL" id="JABELV010000070">
    <property type="protein sequence ID" value="KAG7532228.1"/>
    <property type="molecule type" value="Genomic_DNA"/>
</dbReference>
<keyword evidence="6 9" id="KW-1133">Transmembrane helix</keyword>
<dbReference type="Pfam" id="PF00664">
    <property type="entry name" value="ABC_membrane"/>
    <property type="match status" value="2"/>
</dbReference>
<dbReference type="InterPro" id="IPR039421">
    <property type="entry name" value="Type_1_exporter"/>
</dbReference>
<feature type="domain" description="ABC transporter" evidence="10">
    <location>
        <begin position="1102"/>
        <end position="1342"/>
    </location>
</feature>
<comment type="caution">
    <text evidence="12">The sequence shown here is derived from an EMBL/GenBank/DDBJ whole genome shotgun (WGS) entry which is preliminary data.</text>
</comment>
<feature type="transmembrane region" description="Helical" evidence="9">
    <location>
        <begin position="338"/>
        <end position="360"/>
    </location>
</feature>
<evidence type="ECO:0000256" key="8">
    <source>
        <dbReference type="SAM" id="MobiDB-lite"/>
    </source>
</evidence>
<dbReference type="InterPro" id="IPR003593">
    <property type="entry name" value="AAA+_ATPase"/>
</dbReference>
<dbReference type="GO" id="GO:0015421">
    <property type="term" value="F:ABC-type oligopeptide transporter activity"/>
    <property type="evidence" value="ECO:0007669"/>
    <property type="project" value="TreeGrafter"/>
</dbReference>
<sequence>MGSKIEITPNLAEKGDQHDEPLDSTPSTGPRHPKQRGKKSKLPGPLYILSFAPPFPRITQNPLGAITHPYTLYIIGILTALVAGVGLPAFDIIYGYWTTGITDSYDSNQAIASRGQHAGWVMTIVGFVTLGSFIAFLGCCSLAGLKLADELRAAYFESILGQDLTFFDHVGAGEVAARCSKDISTIRVGFGERIGYVTSNLAVVIAALVSSFVQSPKLAGTLFALIPFIIILTGLLGWWYRSKTVAQDNLESTTSSMIEQVVSASRIVQSFGIGERLLAKLERESFGPLRRLGMITASGKALEQTMAFFIIFLAYSLCFWFGSIVVAEGTEVGHVMTALFNIINVLFAFAMSIPHITGIIEANNALKAIRKQIERDPVIDVTDPSGLELQGDSELWKPSFRLENITFAYPTRANVKALDDVSLECPAGKFTAIVGPSGSGKSTVASLLLREYDPETANVAREVDLDIKRHFEQEDQGAQEDASEVKREKQDTAEEDRVQGAGRISFAGHDLRTLNLRWLRRQVAVVSQNPQLFAGSILDNVASGLTGTRLAYRPDSATPDLLAEIRERCEEALKKAQAWEFVRELANGMDEVILGGRTGVLSGGQLQRVALARAFVSRPRCLLLDEATSAVASDAELKITDILLEEQRTRGLTLIVVAHRLSSIAKADNIIVMKAGKIVNQGSYQQLVDPANSERTFFNMVNVKHLQEGRKQLLSKSSSQTDVSPLSSEFQSTRPARLPPAQTSEPLVVLGPPLRKSTAIFGMNKWLLIAGTIGSAIGGGAFVVSGWLTGNAVSSLSIPDDNARMRSEMNRWSLWFLVVALGVLVAFFVGGWTLEWAGTNIKHGLKRESLRAILRQDTAFFETDQGGSGTLTSGISSHPSAVGQTVGVIWLQIVVALANLLGAFILGFILSWRVAIIGLPAMFLAIVAGYLNFTWLEEFESLVGKESEKRSNQISEAVNSIRTIASLTREGEVLRRFKAAAARPRQQRLALTLGAVGFGVSQGATFLFGAFVFWWGARLVSRSEVSITALFATTEAVMVAAMTSGRILTFIGDVSRTSNALKSIQKWLDLEPAHVQATKDSRKDTELGGDMVTVPKDHTIAFQSVDLRYPSRPDALAIQNLSLTFQPGVSYAFCGASGSGKSSVLALLQRFYEPTAGKITIGSVDIRSLDMATVRGMMGYVSQEAVLFPGTIRYNLTLGATDPDNVSQEDLEYACSQACILTFIRQLDKGFDTDLGITASQLSGGQRQRLCIARALLRKPKVLLLDEATSALDNESQAEIQQAMNRISARADAPTIITVAHRLSTIRNADVIHVMDSGNVVESGSHEELVERGGRYWHLIESQV</sequence>
<feature type="domain" description="ABC transporter" evidence="10">
    <location>
        <begin position="400"/>
        <end position="700"/>
    </location>
</feature>
<dbReference type="GO" id="GO:0016887">
    <property type="term" value="F:ATP hydrolysis activity"/>
    <property type="evidence" value="ECO:0007669"/>
    <property type="project" value="InterPro"/>
</dbReference>
<keyword evidence="4" id="KW-0547">Nucleotide-binding</keyword>
<feature type="transmembrane region" description="Helical" evidence="9">
    <location>
        <begin position="306"/>
        <end position="326"/>
    </location>
</feature>